<dbReference type="EMBL" id="BGZK01001341">
    <property type="protein sequence ID" value="GBP77653.1"/>
    <property type="molecule type" value="Genomic_DNA"/>
</dbReference>
<evidence type="ECO:0000313" key="2">
    <source>
        <dbReference type="EMBL" id="GBP77653.1"/>
    </source>
</evidence>
<evidence type="ECO:0000256" key="1">
    <source>
        <dbReference type="SAM" id="MobiDB-lite"/>
    </source>
</evidence>
<sequence>MITLGLRVSMGGGDRLLSDDWNNIPWERRRTDTTRPVYLFTRPFSGRGANGARRPLTCSFGPKSPLPLAENPPRLASENIDYLQ</sequence>
<protein>
    <submittedName>
        <fullName evidence="2">Uncharacterized protein</fullName>
    </submittedName>
</protein>
<keyword evidence="3" id="KW-1185">Reference proteome</keyword>
<feature type="region of interest" description="Disordered" evidence="1">
    <location>
        <begin position="61"/>
        <end position="84"/>
    </location>
</feature>
<reference evidence="2 3" key="1">
    <citation type="journal article" date="2019" name="Commun. Biol.">
        <title>The bagworm genome reveals a unique fibroin gene that provides high tensile strength.</title>
        <authorList>
            <person name="Kono N."/>
            <person name="Nakamura H."/>
            <person name="Ohtoshi R."/>
            <person name="Tomita M."/>
            <person name="Numata K."/>
            <person name="Arakawa K."/>
        </authorList>
    </citation>
    <scope>NUCLEOTIDE SEQUENCE [LARGE SCALE GENOMIC DNA]</scope>
</reference>
<accession>A0A4C1YRR1</accession>
<evidence type="ECO:0000313" key="3">
    <source>
        <dbReference type="Proteomes" id="UP000299102"/>
    </source>
</evidence>
<dbReference type="Proteomes" id="UP000299102">
    <property type="component" value="Unassembled WGS sequence"/>
</dbReference>
<dbReference type="AlphaFoldDB" id="A0A4C1YRR1"/>
<organism evidence="2 3">
    <name type="scientific">Eumeta variegata</name>
    <name type="common">Bagworm moth</name>
    <name type="synonym">Eumeta japonica</name>
    <dbReference type="NCBI Taxonomy" id="151549"/>
    <lineage>
        <taxon>Eukaryota</taxon>
        <taxon>Metazoa</taxon>
        <taxon>Ecdysozoa</taxon>
        <taxon>Arthropoda</taxon>
        <taxon>Hexapoda</taxon>
        <taxon>Insecta</taxon>
        <taxon>Pterygota</taxon>
        <taxon>Neoptera</taxon>
        <taxon>Endopterygota</taxon>
        <taxon>Lepidoptera</taxon>
        <taxon>Glossata</taxon>
        <taxon>Ditrysia</taxon>
        <taxon>Tineoidea</taxon>
        <taxon>Psychidae</taxon>
        <taxon>Oiketicinae</taxon>
        <taxon>Eumeta</taxon>
    </lineage>
</organism>
<name>A0A4C1YRR1_EUMVA</name>
<gene>
    <name evidence="2" type="ORF">EVAR_57038_1</name>
</gene>
<comment type="caution">
    <text evidence="2">The sequence shown here is derived from an EMBL/GenBank/DDBJ whole genome shotgun (WGS) entry which is preliminary data.</text>
</comment>
<proteinExistence type="predicted"/>